<comment type="caution">
    <text evidence="1">The sequence shown here is derived from an EMBL/GenBank/DDBJ whole genome shotgun (WGS) entry which is preliminary data.</text>
</comment>
<evidence type="ECO:0000313" key="2">
    <source>
        <dbReference type="Proteomes" id="UP001501083"/>
    </source>
</evidence>
<evidence type="ECO:0000313" key="1">
    <source>
        <dbReference type="EMBL" id="GAA5074738.1"/>
    </source>
</evidence>
<dbReference type="EMBL" id="BAABKY010000002">
    <property type="protein sequence ID" value="GAA5074738.1"/>
    <property type="molecule type" value="Genomic_DNA"/>
</dbReference>
<name>A0ABP9LB84_9GAMM</name>
<reference evidence="2" key="1">
    <citation type="journal article" date="2019" name="Int. J. Syst. Evol. Microbiol.">
        <title>The Global Catalogue of Microorganisms (GCM) 10K type strain sequencing project: providing services to taxonomists for standard genome sequencing and annotation.</title>
        <authorList>
            <consortium name="The Broad Institute Genomics Platform"/>
            <consortium name="The Broad Institute Genome Sequencing Center for Infectious Disease"/>
            <person name="Wu L."/>
            <person name="Ma J."/>
        </authorList>
    </citation>
    <scope>NUCLEOTIDE SEQUENCE [LARGE SCALE GENOMIC DNA]</scope>
    <source>
        <strain evidence="2">JCM 19212</strain>
    </source>
</reference>
<dbReference type="RefSeq" id="WP_158986050.1">
    <property type="nucleotide sequence ID" value="NZ_BAABKY010000002.1"/>
</dbReference>
<sequence>MTTPVDIYRGIDLVTVLSVIKDKESLQLTQRIIAGNRMVLEAQIAQMRQLEEALADRIKGLGR</sequence>
<dbReference type="Proteomes" id="UP001501083">
    <property type="component" value="Unassembled WGS sequence"/>
</dbReference>
<protein>
    <submittedName>
        <fullName evidence="1">Uncharacterized protein</fullName>
    </submittedName>
</protein>
<accession>A0ABP9LB84</accession>
<organism evidence="1 2">
    <name type="scientific">Lysobacter panacisoli</name>
    <dbReference type="NCBI Taxonomy" id="1255263"/>
    <lineage>
        <taxon>Bacteria</taxon>
        <taxon>Pseudomonadati</taxon>
        <taxon>Pseudomonadota</taxon>
        <taxon>Gammaproteobacteria</taxon>
        <taxon>Lysobacterales</taxon>
        <taxon>Lysobacteraceae</taxon>
        <taxon>Lysobacter</taxon>
    </lineage>
</organism>
<gene>
    <name evidence="1" type="ORF">GCM10025759_17480</name>
</gene>
<proteinExistence type="predicted"/>
<keyword evidence="2" id="KW-1185">Reference proteome</keyword>